<gene>
    <name evidence="10" type="ORF">CVLEPA_LOCUS990</name>
</gene>
<evidence type="ECO:0000313" key="11">
    <source>
        <dbReference type="Proteomes" id="UP001642483"/>
    </source>
</evidence>
<evidence type="ECO:0000256" key="3">
    <source>
        <dbReference type="ARBA" id="ARBA00022723"/>
    </source>
</evidence>
<evidence type="ECO:0000256" key="9">
    <source>
        <dbReference type="SAM" id="MobiDB-lite"/>
    </source>
</evidence>
<protein>
    <recommendedName>
        <fullName evidence="2">RING-type E3 ubiquitin transferase</fullName>
        <ecNumber evidence="2">2.3.2.27</ecNumber>
    </recommendedName>
</protein>
<dbReference type="EMBL" id="CAWYQH010000001">
    <property type="protein sequence ID" value="CAK8671976.1"/>
    <property type="molecule type" value="Genomic_DNA"/>
</dbReference>
<dbReference type="Gene3D" id="2.120.10.30">
    <property type="entry name" value="TolB, C-terminal domain"/>
    <property type="match status" value="2"/>
</dbReference>
<name>A0ABP0EZG7_CLALP</name>
<comment type="catalytic activity">
    <reaction evidence="1">
        <text>S-ubiquitinyl-[E2 ubiquitin-conjugating enzyme]-L-cysteine + [acceptor protein]-L-lysine = [E2 ubiquitin-conjugating enzyme]-L-cysteine + N(6)-ubiquitinyl-[acceptor protein]-L-lysine.</text>
        <dbReference type="EC" id="2.3.2.27"/>
    </reaction>
</comment>
<evidence type="ECO:0000313" key="10">
    <source>
        <dbReference type="EMBL" id="CAK8671976.1"/>
    </source>
</evidence>
<feature type="compositionally biased region" description="Basic and acidic residues" evidence="9">
    <location>
        <begin position="588"/>
        <end position="599"/>
    </location>
</feature>
<evidence type="ECO:0000256" key="4">
    <source>
        <dbReference type="ARBA" id="ARBA00022737"/>
    </source>
</evidence>
<organism evidence="10 11">
    <name type="scientific">Clavelina lepadiformis</name>
    <name type="common">Light-bulb sea squirt</name>
    <name type="synonym">Ascidia lepadiformis</name>
    <dbReference type="NCBI Taxonomy" id="159417"/>
    <lineage>
        <taxon>Eukaryota</taxon>
        <taxon>Metazoa</taxon>
        <taxon>Chordata</taxon>
        <taxon>Tunicata</taxon>
        <taxon>Ascidiacea</taxon>
        <taxon>Aplousobranchia</taxon>
        <taxon>Clavelinidae</taxon>
        <taxon>Clavelina</taxon>
    </lineage>
</organism>
<dbReference type="PROSITE" id="PS51125">
    <property type="entry name" value="NHL"/>
    <property type="match status" value="1"/>
</dbReference>
<accession>A0ABP0EZG7</accession>
<dbReference type="PANTHER" id="PTHR24104:SF47">
    <property type="entry name" value="E3 UBIQUITIN-PROTEIN LIGASE NHLRC1"/>
    <property type="match status" value="1"/>
</dbReference>
<keyword evidence="6" id="KW-0862">Zinc</keyword>
<dbReference type="InterPro" id="IPR017907">
    <property type="entry name" value="Znf_RING_CS"/>
</dbReference>
<evidence type="ECO:0000256" key="7">
    <source>
        <dbReference type="PROSITE-ProRule" id="PRU00504"/>
    </source>
</evidence>
<keyword evidence="5" id="KW-0863">Zinc-finger</keyword>
<dbReference type="CDD" id="cd05819">
    <property type="entry name" value="NHL"/>
    <property type="match status" value="1"/>
</dbReference>
<evidence type="ECO:0000256" key="1">
    <source>
        <dbReference type="ARBA" id="ARBA00000900"/>
    </source>
</evidence>
<feature type="coiled-coil region" evidence="8">
    <location>
        <begin position="216"/>
        <end position="267"/>
    </location>
</feature>
<dbReference type="Proteomes" id="UP001642483">
    <property type="component" value="Unassembled WGS sequence"/>
</dbReference>
<dbReference type="InterPro" id="IPR050952">
    <property type="entry name" value="TRIM-NHL_E3_ligases"/>
</dbReference>
<dbReference type="Pfam" id="PF17170">
    <property type="entry name" value="DUF5128"/>
    <property type="match status" value="1"/>
</dbReference>
<feature type="region of interest" description="Disordered" evidence="9">
    <location>
        <begin position="467"/>
        <end position="508"/>
    </location>
</feature>
<reference evidence="10 11" key="1">
    <citation type="submission" date="2024-02" db="EMBL/GenBank/DDBJ databases">
        <authorList>
            <person name="Daric V."/>
            <person name="Darras S."/>
        </authorList>
    </citation>
    <scope>NUCLEOTIDE SEQUENCE [LARGE SCALE GENOMIC DNA]</scope>
</reference>
<evidence type="ECO:0000256" key="5">
    <source>
        <dbReference type="ARBA" id="ARBA00022771"/>
    </source>
</evidence>
<dbReference type="InterPro" id="IPR013083">
    <property type="entry name" value="Znf_RING/FYVE/PHD"/>
</dbReference>
<evidence type="ECO:0000256" key="6">
    <source>
        <dbReference type="ARBA" id="ARBA00022833"/>
    </source>
</evidence>
<keyword evidence="3" id="KW-0479">Metal-binding</keyword>
<feature type="region of interest" description="Disordered" evidence="9">
    <location>
        <begin position="527"/>
        <end position="599"/>
    </location>
</feature>
<dbReference type="PANTHER" id="PTHR24104">
    <property type="entry name" value="E3 UBIQUITIN-PROTEIN LIGASE NHLRC1-RELATED"/>
    <property type="match status" value="1"/>
</dbReference>
<evidence type="ECO:0000256" key="8">
    <source>
        <dbReference type="SAM" id="Coils"/>
    </source>
</evidence>
<feature type="repeat" description="NHL" evidence="7">
    <location>
        <begin position="844"/>
        <end position="887"/>
    </location>
</feature>
<keyword evidence="4" id="KW-0677">Repeat</keyword>
<dbReference type="PROSITE" id="PS00518">
    <property type="entry name" value="ZF_RING_1"/>
    <property type="match status" value="1"/>
</dbReference>
<dbReference type="InterPro" id="IPR001258">
    <property type="entry name" value="NHL_repeat"/>
</dbReference>
<evidence type="ECO:0000256" key="2">
    <source>
        <dbReference type="ARBA" id="ARBA00012483"/>
    </source>
</evidence>
<dbReference type="Gene3D" id="3.30.40.10">
    <property type="entry name" value="Zinc/RING finger domain, C3HC4 (zinc finger)"/>
    <property type="match status" value="1"/>
</dbReference>
<keyword evidence="8" id="KW-0175">Coiled coil</keyword>
<keyword evidence="11" id="KW-1185">Reference proteome</keyword>
<dbReference type="InterPro" id="IPR011042">
    <property type="entry name" value="6-blade_b-propeller_TolB-like"/>
</dbReference>
<comment type="caution">
    <text evidence="10">The sequence shown here is derived from an EMBL/GenBank/DDBJ whole genome shotgun (WGS) entry which is preliminary data.</text>
</comment>
<sequence>MFEASSLHRRGYYPRNFNYPPNVVYAPRQQQFEHAHVSVTRRPPSRPGFCGEDVCNSESIDFEELACTVVKGQPNRNFDKTAIDFFQMSQDTEGSNNFTLPLQSNTMEEMIKTFMACQKCKEISTKSKQLQCSHTICKKCAIQIRTRHVDPGQWMIRCLVCNLITTWYGKNLEGLQDNSTMHKMVQQTSSAPSKRLVKSKSGQITMYGEEDLTINIVSYSKEKAEIQKALESAEKKIQLCQQQTKQVKDYEDRVNKAKALIHRQIEQSVELFISSIRSHQAQLMEDLEDNFQKDLIPVKEARDAIEVQMQSLKLVTQCCSVASRVLQNGGAPLDLGKFKEMVWQTMKKTKAGKLPSAIQKTYKPNVIYKSNDTKFDEMAEKLGQLGNRKYHRKDSAVRAAKSSITPDIESVSVADDEPVYDLPPDLEIKYAQVNRKKQDQKPEEDIYDEIPFFSEAELRMGSAIPAEKPLSDECVPLPIEKDNHDTSLDDLPDFPPPPPQAFQLKNISSDSLEKAAALVASRRRAINGVKSDSDDDENTDDSFSSDSDEEDNQEEKPIQKGFLLRESSLQPKEGETFRQMSPTRSKHHDMSQENKVHDFPHKPTIATGYETQPDHDNISRMIRRRSMKNINALSSHIQHLMGSNDSALLGLNSKKILFCIGKVKKPGLESTNVQQFYNPPEFTISDDDTVWISDIASHRIQIHEGISGKLAGMFKTAVQGVLLKPKGVTAFRKGKKIAVSCGKYATIWTEDGELVRQIGPHSDFGKLGGIATDSNEKLVLADVENNRIVITASNKIIPNAVGNTGNSAKSQWPGRIAINLLDQIICADYSSHHVKIFNKHGSLVTKFGSFGTGPGQFRYPSAVAVDRHNRIYVADECNNRISLFSADGKEFYGYVLTKDDGLAFPHTIDIFSDGAIAVADDSKIVKVYKGFDNLK</sequence>
<dbReference type="SUPFAM" id="SSF101898">
    <property type="entry name" value="NHL repeat"/>
    <property type="match status" value="1"/>
</dbReference>
<dbReference type="EC" id="2.3.2.27" evidence="2"/>
<dbReference type="SUPFAM" id="SSF57850">
    <property type="entry name" value="RING/U-box"/>
    <property type="match status" value="1"/>
</dbReference>
<proteinExistence type="predicted"/>